<dbReference type="Proteomes" id="UP001302602">
    <property type="component" value="Unassembled WGS sequence"/>
</dbReference>
<evidence type="ECO:0000313" key="2">
    <source>
        <dbReference type="Proteomes" id="UP001302602"/>
    </source>
</evidence>
<protein>
    <submittedName>
        <fullName evidence="1">Uncharacterized protein</fullName>
    </submittedName>
</protein>
<dbReference type="RefSeq" id="XP_062651674.1">
    <property type="nucleotide sequence ID" value="XM_062796922.1"/>
</dbReference>
<organism evidence="1 2">
    <name type="scientific">Parathielavia appendiculata</name>
    <dbReference type="NCBI Taxonomy" id="2587402"/>
    <lineage>
        <taxon>Eukaryota</taxon>
        <taxon>Fungi</taxon>
        <taxon>Dikarya</taxon>
        <taxon>Ascomycota</taxon>
        <taxon>Pezizomycotina</taxon>
        <taxon>Sordariomycetes</taxon>
        <taxon>Sordariomycetidae</taxon>
        <taxon>Sordariales</taxon>
        <taxon>Chaetomiaceae</taxon>
        <taxon>Parathielavia</taxon>
    </lineage>
</organism>
<dbReference type="EMBL" id="MU853224">
    <property type="protein sequence ID" value="KAK4127903.1"/>
    <property type="molecule type" value="Genomic_DNA"/>
</dbReference>
<reference evidence="1" key="1">
    <citation type="journal article" date="2023" name="Mol. Phylogenet. Evol.">
        <title>Genome-scale phylogeny and comparative genomics of the fungal order Sordariales.</title>
        <authorList>
            <person name="Hensen N."/>
            <person name="Bonometti L."/>
            <person name="Westerberg I."/>
            <person name="Brannstrom I.O."/>
            <person name="Guillou S."/>
            <person name="Cros-Aarteil S."/>
            <person name="Calhoun S."/>
            <person name="Haridas S."/>
            <person name="Kuo A."/>
            <person name="Mondo S."/>
            <person name="Pangilinan J."/>
            <person name="Riley R."/>
            <person name="LaButti K."/>
            <person name="Andreopoulos B."/>
            <person name="Lipzen A."/>
            <person name="Chen C."/>
            <person name="Yan M."/>
            <person name="Daum C."/>
            <person name="Ng V."/>
            <person name="Clum A."/>
            <person name="Steindorff A."/>
            <person name="Ohm R.A."/>
            <person name="Martin F."/>
            <person name="Silar P."/>
            <person name="Natvig D.O."/>
            <person name="Lalanne C."/>
            <person name="Gautier V."/>
            <person name="Ament-Velasquez S.L."/>
            <person name="Kruys A."/>
            <person name="Hutchinson M.I."/>
            <person name="Powell A.J."/>
            <person name="Barry K."/>
            <person name="Miller A.N."/>
            <person name="Grigoriev I.V."/>
            <person name="Debuchy R."/>
            <person name="Gladieux P."/>
            <person name="Hiltunen Thoren M."/>
            <person name="Johannesson H."/>
        </authorList>
    </citation>
    <scope>NUCLEOTIDE SEQUENCE</scope>
    <source>
        <strain evidence="1">CBS 731.68</strain>
    </source>
</reference>
<name>A0AAN6U7J4_9PEZI</name>
<dbReference type="GeneID" id="87833690"/>
<evidence type="ECO:0000313" key="1">
    <source>
        <dbReference type="EMBL" id="KAK4127903.1"/>
    </source>
</evidence>
<gene>
    <name evidence="1" type="ORF">N657DRAFT_688091</name>
</gene>
<sequence>MAGARAFIPVPRSATSAAVGAHYELPVRGDPVDDALRPFVLLYSAETIGLPRVPFPSEVETFSESGYTPLPFLVSVVMAHRADGTTLVPSFPLLIALKMPGPLHHAHYHSPTWGQHAAQLSELLRSRSCEGGYNRLPELVNLGFHEFAQWMRSHLQGGADSGKLGQLK</sequence>
<keyword evidence="2" id="KW-1185">Reference proteome</keyword>
<accession>A0AAN6U7J4</accession>
<comment type="caution">
    <text evidence="1">The sequence shown here is derived from an EMBL/GenBank/DDBJ whole genome shotgun (WGS) entry which is preliminary data.</text>
</comment>
<dbReference type="AlphaFoldDB" id="A0AAN6U7J4"/>
<proteinExistence type="predicted"/>
<reference evidence="1" key="2">
    <citation type="submission" date="2023-05" db="EMBL/GenBank/DDBJ databases">
        <authorList>
            <consortium name="Lawrence Berkeley National Laboratory"/>
            <person name="Steindorff A."/>
            <person name="Hensen N."/>
            <person name="Bonometti L."/>
            <person name="Westerberg I."/>
            <person name="Brannstrom I.O."/>
            <person name="Guillou S."/>
            <person name="Cros-Aarteil S."/>
            <person name="Calhoun S."/>
            <person name="Haridas S."/>
            <person name="Kuo A."/>
            <person name="Mondo S."/>
            <person name="Pangilinan J."/>
            <person name="Riley R."/>
            <person name="Labutti K."/>
            <person name="Andreopoulos B."/>
            <person name="Lipzen A."/>
            <person name="Chen C."/>
            <person name="Yanf M."/>
            <person name="Daum C."/>
            <person name="Ng V."/>
            <person name="Clum A."/>
            <person name="Ohm R."/>
            <person name="Martin F."/>
            <person name="Silar P."/>
            <person name="Natvig D."/>
            <person name="Lalanne C."/>
            <person name="Gautier V."/>
            <person name="Ament-Velasquez S.L."/>
            <person name="Kruys A."/>
            <person name="Hutchinson M.I."/>
            <person name="Powell A.J."/>
            <person name="Barry K."/>
            <person name="Miller A.N."/>
            <person name="Grigoriev I.V."/>
            <person name="Debuchy R."/>
            <person name="Gladieux P."/>
            <person name="Thoren M.H."/>
            <person name="Johannesson H."/>
        </authorList>
    </citation>
    <scope>NUCLEOTIDE SEQUENCE</scope>
    <source>
        <strain evidence="1">CBS 731.68</strain>
    </source>
</reference>